<dbReference type="Proteomes" id="UP000817658">
    <property type="component" value="Chromosome 1"/>
</dbReference>
<protein>
    <submittedName>
        <fullName evidence="3">Uncharacterized protein</fullName>
    </submittedName>
</protein>
<reference evidence="4" key="3">
    <citation type="journal article" date="2008" name="Nucleic Acids Res.">
        <title>The rice annotation project database (RAP-DB): 2008 update.</title>
        <authorList>
            <consortium name="The rice annotation project (RAP)"/>
        </authorList>
    </citation>
    <scope>GENOME REANNOTATION</scope>
    <source>
        <strain evidence="4">cv. Nipponbare</strain>
    </source>
</reference>
<evidence type="ECO:0000313" key="2">
    <source>
        <dbReference type="EMBL" id="BAD86901.1"/>
    </source>
</evidence>
<proteinExistence type="predicted"/>
<feature type="region of interest" description="Disordered" evidence="1">
    <location>
        <begin position="47"/>
        <end position="75"/>
    </location>
</feature>
<sequence>MLHRHLNLRGCVGTTALVPPAGQPPHGIIGRAMLPLVAQAAASQWHTPLDNRNHCRRRPSLLAPRPTPSPLFVPRWLTQPPAVPRLRASPCRGHLTGRSPPAGHASSRCCRCRPPVVGAPR</sequence>
<evidence type="ECO:0000256" key="1">
    <source>
        <dbReference type="SAM" id="MobiDB-lite"/>
    </source>
</evidence>
<dbReference type="EMBL" id="AP002883">
    <property type="protein sequence ID" value="BAD86901.1"/>
    <property type="molecule type" value="Genomic_DNA"/>
</dbReference>
<organism evidence="3">
    <name type="scientific">Oryza sativa subsp. japonica</name>
    <name type="common">Rice</name>
    <dbReference type="NCBI Taxonomy" id="39947"/>
    <lineage>
        <taxon>Eukaryota</taxon>
        <taxon>Viridiplantae</taxon>
        <taxon>Streptophyta</taxon>
        <taxon>Embryophyta</taxon>
        <taxon>Tracheophyta</taxon>
        <taxon>Spermatophyta</taxon>
        <taxon>Magnoliopsida</taxon>
        <taxon>Liliopsida</taxon>
        <taxon>Poales</taxon>
        <taxon>Poaceae</taxon>
        <taxon>BOP clade</taxon>
        <taxon>Oryzoideae</taxon>
        <taxon>Oryzeae</taxon>
        <taxon>Oryzinae</taxon>
        <taxon>Oryza</taxon>
        <taxon>Oryza sativa</taxon>
    </lineage>
</organism>
<feature type="region of interest" description="Disordered" evidence="1">
    <location>
        <begin position="87"/>
        <end position="107"/>
    </location>
</feature>
<evidence type="ECO:0000313" key="3">
    <source>
        <dbReference type="EMBL" id="BAD86993.1"/>
    </source>
</evidence>
<dbReference type="EMBL" id="AP003140">
    <property type="protein sequence ID" value="BAD86993.1"/>
    <property type="molecule type" value="Genomic_DNA"/>
</dbReference>
<dbReference type="Proteomes" id="UP000000763">
    <property type="component" value="Chromosome 1"/>
</dbReference>
<reference evidence="4" key="2">
    <citation type="journal article" date="2005" name="Nature">
        <title>The map-based sequence of the rice genome.</title>
        <authorList>
            <consortium name="International rice genome sequencing project (IRGSP)"/>
            <person name="Matsumoto T."/>
            <person name="Wu J."/>
            <person name="Kanamori H."/>
            <person name="Katayose Y."/>
            <person name="Fujisawa M."/>
            <person name="Namiki N."/>
            <person name="Mizuno H."/>
            <person name="Yamamoto K."/>
            <person name="Antonio B.A."/>
            <person name="Baba T."/>
            <person name="Sakata K."/>
            <person name="Nagamura Y."/>
            <person name="Aoki H."/>
            <person name="Arikawa K."/>
            <person name="Arita K."/>
            <person name="Bito T."/>
            <person name="Chiden Y."/>
            <person name="Fujitsuka N."/>
            <person name="Fukunaka R."/>
            <person name="Hamada M."/>
            <person name="Harada C."/>
            <person name="Hayashi A."/>
            <person name="Hijishita S."/>
            <person name="Honda M."/>
            <person name="Hosokawa S."/>
            <person name="Ichikawa Y."/>
            <person name="Idonuma A."/>
            <person name="Iijima M."/>
            <person name="Ikeda M."/>
            <person name="Ikeno M."/>
            <person name="Ito K."/>
            <person name="Ito S."/>
            <person name="Ito T."/>
            <person name="Ito Y."/>
            <person name="Ito Y."/>
            <person name="Iwabuchi A."/>
            <person name="Kamiya K."/>
            <person name="Karasawa W."/>
            <person name="Kurita K."/>
            <person name="Katagiri S."/>
            <person name="Kikuta A."/>
            <person name="Kobayashi H."/>
            <person name="Kobayashi N."/>
            <person name="Machita K."/>
            <person name="Maehara T."/>
            <person name="Masukawa M."/>
            <person name="Mizubayashi T."/>
            <person name="Mukai Y."/>
            <person name="Nagasaki H."/>
            <person name="Nagata Y."/>
            <person name="Naito S."/>
            <person name="Nakashima M."/>
            <person name="Nakama Y."/>
            <person name="Nakamichi Y."/>
            <person name="Nakamura M."/>
            <person name="Meguro A."/>
            <person name="Negishi M."/>
            <person name="Ohta I."/>
            <person name="Ohta T."/>
            <person name="Okamoto M."/>
            <person name="Ono N."/>
            <person name="Saji S."/>
            <person name="Sakaguchi M."/>
            <person name="Sakai K."/>
            <person name="Shibata M."/>
            <person name="Shimokawa T."/>
            <person name="Song J."/>
            <person name="Takazaki Y."/>
            <person name="Terasawa K."/>
            <person name="Tsugane M."/>
            <person name="Tsuji K."/>
            <person name="Ueda S."/>
            <person name="Waki K."/>
            <person name="Yamagata H."/>
            <person name="Yamamoto M."/>
            <person name="Yamamoto S."/>
            <person name="Yamane H."/>
            <person name="Yoshiki S."/>
            <person name="Yoshihara R."/>
            <person name="Yukawa K."/>
            <person name="Zhong H."/>
            <person name="Yano M."/>
            <person name="Yuan Q."/>
            <person name="Ouyang S."/>
            <person name="Liu J."/>
            <person name="Jones K.M."/>
            <person name="Gansberger K."/>
            <person name="Moffat K."/>
            <person name="Hill J."/>
            <person name="Bera J."/>
            <person name="Fadrosh D."/>
            <person name="Jin S."/>
            <person name="Johri S."/>
            <person name="Kim M."/>
            <person name="Overton L."/>
            <person name="Reardon M."/>
            <person name="Tsitrin T."/>
            <person name="Vuong H."/>
            <person name="Weaver B."/>
            <person name="Ciecko A."/>
            <person name="Tallon L."/>
            <person name="Jackson J."/>
            <person name="Pai G."/>
            <person name="Aken S.V."/>
            <person name="Utterback T."/>
            <person name="Reidmuller S."/>
            <person name="Feldblyum T."/>
            <person name="Hsiao J."/>
            <person name="Zismann V."/>
            <person name="Iobst S."/>
            <person name="de Vazeille A.R."/>
            <person name="Buell C.R."/>
            <person name="Ying K."/>
            <person name="Li Y."/>
            <person name="Lu T."/>
            <person name="Huang Y."/>
            <person name="Zhao Q."/>
            <person name="Feng Q."/>
            <person name="Zhang L."/>
            <person name="Zhu J."/>
            <person name="Weng Q."/>
            <person name="Mu J."/>
            <person name="Lu Y."/>
            <person name="Fan D."/>
            <person name="Liu Y."/>
            <person name="Guan J."/>
            <person name="Zhang Y."/>
            <person name="Yu S."/>
            <person name="Liu X."/>
            <person name="Zhang Y."/>
            <person name="Hong G."/>
            <person name="Han B."/>
            <person name="Choisne N."/>
            <person name="Demange N."/>
            <person name="Orjeda G."/>
            <person name="Samain S."/>
            <person name="Cattolico L."/>
            <person name="Pelletier E."/>
            <person name="Couloux A."/>
            <person name="Segurens B."/>
            <person name="Wincker P."/>
            <person name="D'Hont A."/>
            <person name="Scarpelli C."/>
            <person name="Weissenbach J."/>
            <person name="Salanoubat M."/>
            <person name="Quetier F."/>
            <person name="Yu Y."/>
            <person name="Kim H.R."/>
            <person name="Rambo T."/>
            <person name="Currie J."/>
            <person name="Collura K."/>
            <person name="Luo M."/>
            <person name="Yang T."/>
            <person name="Ammiraju J.S.S."/>
            <person name="Engler F."/>
            <person name="Soderlund C."/>
            <person name="Wing R.A."/>
            <person name="Palmer L.E."/>
            <person name="de la Bastide M."/>
            <person name="Spiegel L."/>
            <person name="Nascimento L."/>
            <person name="Zutavern T."/>
            <person name="O'Shaughnessy A."/>
            <person name="Dike S."/>
            <person name="Dedhia N."/>
            <person name="Preston R."/>
            <person name="Balija V."/>
            <person name="McCombie W.R."/>
            <person name="Chow T."/>
            <person name="Chen H."/>
            <person name="Chung M."/>
            <person name="Chen C."/>
            <person name="Shaw J."/>
            <person name="Wu H."/>
            <person name="Hsiao K."/>
            <person name="Chao Y."/>
            <person name="Chu M."/>
            <person name="Cheng C."/>
            <person name="Hour A."/>
            <person name="Lee P."/>
            <person name="Lin S."/>
            <person name="Lin Y."/>
            <person name="Liou J."/>
            <person name="Liu S."/>
            <person name="Hsing Y."/>
            <person name="Raghuvanshi S."/>
            <person name="Mohanty A."/>
            <person name="Bharti A.K."/>
            <person name="Gaur A."/>
            <person name="Gupta V."/>
            <person name="Kumar D."/>
            <person name="Ravi V."/>
            <person name="Vij S."/>
            <person name="Kapur A."/>
            <person name="Khurana P."/>
            <person name="Khurana P."/>
            <person name="Khurana J.P."/>
            <person name="Tyagi A.K."/>
            <person name="Gaikwad K."/>
            <person name="Singh A."/>
            <person name="Dalal V."/>
            <person name="Srivastava S."/>
            <person name="Dixit A."/>
            <person name="Pal A.K."/>
            <person name="Ghazi I.A."/>
            <person name="Yadav M."/>
            <person name="Pandit A."/>
            <person name="Bhargava A."/>
            <person name="Sureshbabu K."/>
            <person name="Batra K."/>
            <person name="Sharma T.R."/>
            <person name="Mohapatra T."/>
            <person name="Singh N.K."/>
            <person name="Messing J."/>
            <person name="Nelson A.B."/>
            <person name="Fuks G."/>
            <person name="Kavchok S."/>
            <person name="Keizer G."/>
            <person name="Linton E."/>
            <person name="Llaca V."/>
            <person name="Song R."/>
            <person name="Tanyolac B."/>
            <person name="Young S."/>
            <person name="Ho-Il K."/>
            <person name="Hahn J.H."/>
            <person name="Sangsakoo G."/>
            <person name="Vanavichit A."/>
            <person name="de Mattos Luiz.A.T."/>
            <person name="Zimmer P.D."/>
            <person name="Malone G."/>
            <person name="Dellagostin O."/>
            <person name="de Oliveira A.C."/>
            <person name="Bevan M."/>
            <person name="Bancroft I."/>
            <person name="Minx P."/>
            <person name="Cordum H."/>
            <person name="Wilson R."/>
            <person name="Cheng Z."/>
            <person name="Jin W."/>
            <person name="Jiang J."/>
            <person name="Leong S.A."/>
            <person name="Iwama H."/>
            <person name="Gojobori T."/>
            <person name="Itoh T."/>
            <person name="Niimura Y."/>
            <person name="Fujii Y."/>
            <person name="Habara T."/>
            <person name="Sakai H."/>
            <person name="Sato Y."/>
            <person name="Wilson G."/>
            <person name="Kumar K."/>
            <person name="McCouch S."/>
            <person name="Juretic N."/>
            <person name="Hoen D."/>
            <person name="Wright S."/>
            <person name="Bruskiewich R."/>
            <person name="Bureau T."/>
            <person name="Miyao A."/>
            <person name="Hirochika H."/>
            <person name="Nishikawa T."/>
            <person name="Kadowaki K."/>
            <person name="Sugiura M."/>
            <person name="Burr B."/>
            <person name="Sasaki T."/>
        </authorList>
    </citation>
    <scope>NUCLEOTIDE SEQUENCE [LARGE SCALE GENOMIC DNA]</scope>
    <source>
        <strain evidence="4">cv. Nipponbare</strain>
    </source>
</reference>
<evidence type="ECO:0000313" key="4">
    <source>
        <dbReference type="Proteomes" id="UP000000763"/>
    </source>
</evidence>
<accession>Q5JNG5</accession>
<reference evidence="3" key="1">
    <citation type="journal article" date="2002" name="Nature">
        <title>The genome sequence and structure of rice chromosome 1.</title>
        <authorList>
            <person name="Sasaki T."/>
            <person name="Matsumoto T."/>
            <person name="Yamamoto K."/>
            <person name="Sakata K."/>
            <person name="Baba T."/>
            <person name="Katayose Y."/>
            <person name="Wu J."/>
            <person name="Niimura Y."/>
            <person name="Cheng Z."/>
            <person name="Nagamura Y."/>
            <person name="Antonio B.A."/>
            <person name="Kanamori H."/>
            <person name="Hosokawa S."/>
            <person name="Masukawa M."/>
            <person name="Arikawa K."/>
            <person name="Chiden Y."/>
            <person name="Hayashi M."/>
            <person name="Okamoto M."/>
            <person name="Ando T."/>
            <person name="Aoki H."/>
            <person name="Arita K."/>
            <person name="Hamada M."/>
            <person name="Harada C."/>
            <person name="Hijishita S."/>
            <person name="Honda M."/>
            <person name="Ichikawa Y."/>
            <person name="Idonuma A."/>
            <person name="Iijima M."/>
            <person name="Ikeda M."/>
            <person name="Ikeno M."/>
            <person name="Itoh S."/>
            <person name="Itoh T."/>
            <person name="Itoh Y."/>
            <person name="Itoh Y."/>
            <person name="Iwabuchi A."/>
            <person name="Kamiya K."/>
            <person name="Karasawa W."/>
            <person name="Katagiri S."/>
            <person name="Kikuta A."/>
            <person name="Kobayashi N."/>
            <person name="Kono I."/>
            <person name="Machita K."/>
            <person name="Maehara T."/>
            <person name="Mizuno H."/>
            <person name="Mizubayashi T."/>
            <person name="Mukai Y."/>
            <person name="Nagasaki H."/>
            <person name="Nakashima M."/>
            <person name="Nakama Y."/>
            <person name="Nakamichi Y."/>
            <person name="Nakamura M."/>
            <person name="Namiki N."/>
            <person name="Negishi M."/>
            <person name="Ohta I."/>
            <person name="Ono N."/>
            <person name="Saji S."/>
            <person name="Sakai K."/>
            <person name="Shibata M."/>
            <person name="Shimokawa T."/>
            <person name="Shomura A."/>
            <person name="Song J."/>
            <person name="Takazaki Y."/>
            <person name="Terasawa K."/>
            <person name="Tsuji K."/>
            <person name="Waki K."/>
            <person name="Yamagata H."/>
            <person name="Yamane H."/>
            <person name="Yoshiki S."/>
            <person name="Yoshihara R."/>
            <person name="Yukawa K."/>
            <person name="Zhong H."/>
            <person name="Iwama H."/>
            <person name="Endo T."/>
            <person name="Ito H."/>
            <person name="Hahn J.H."/>
            <person name="Kim H.I."/>
            <person name="Eun M.Y."/>
            <person name="Yano M."/>
            <person name="Jiang J."/>
            <person name="Gojobori T."/>
        </authorList>
    </citation>
    <scope>NUCLEOTIDE SEQUENCE</scope>
</reference>
<dbReference type="AlphaFoldDB" id="Q5JNG5"/>
<gene>
    <name evidence="3" type="ORF">OSJNBa0025P13.25</name>
    <name evidence="2" type="ORF">P0487H02.3</name>
</gene>
<name>Q5JNG5_ORYSJ</name>